<evidence type="ECO:0000256" key="1">
    <source>
        <dbReference type="SAM" id="MobiDB-lite"/>
    </source>
</evidence>
<reference evidence="4" key="1">
    <citation type="submission" date="2010-07" db="EMBL/GenBank/DDBJ databases">
        <title>The genome sequence of Gaeumannomyces graminis var. tritici strain R3-111a-1.</title>
        <authorList>
            <consortium name="The Broad Institute Genome Sequencing Platform"/>
            <person name="Ma L.-J."/>
            <person name="Dead R."/>
            <person name="Young S."/>
            <person name="Zeng Q."/>
            <person name="Koehrsen M."/>
            <person name="Alvarado L."/>
            <person name="Berlin A."/>
            <person name="Chapman S.B."/>
            <person name="Chen Z."/>
            <person name="Freedman E."/>
            <person name="Gellesch M."/>
            <person name="Goldberg J."/>
            <person name="Griggs A."/>
            <person name="Gujja S."/>
            <person name="Heilman E.R."/>
            <person name="Heiman D."/>
            <person name="Hepburn T."/>
            <person name="Howarth C."/>
            <person name="Jen D."/>
            <person name="Larson L."/>
            <person name="Mehta T."/>
            <person name="Neiman D."/>
            <person name="Pearson M."/>
            <person name="Roberts A."/>
            <person name="Saif S."/>
            <person name="Shea T."/>
            <person name="Shenoy N."/>
            <person name="Sisk P."/>
            <person name="Stolte C."/>
            <person name="Sykes S."/>
            <person name="Walk T."/>
            <person name="White J."/>
            <person name="Yandava C."/>
            <person name="Haas B."/>
            <person name="Nusbaum C."/>
            <person name="Birren B."/>
        </authorList>
    </citation>
    <scope>NUCLEOTIDE SEQUENCE [LARGE SCALE GENOMIC DNA]</scope>
    <source>
        <strain evidence="4">R3-111a-1</strain>
    </source>
</reference>
<reference evidence="3" key="4">
    <citation type="journal article" date="2015" name="G3 (Bethesda)">
        <title>Genome sequences of three phytopathogenic species of the Magnaporthaceae family of fungi.</title>
        <authorList>
            <person name="Okagaki L.H."/>
            <person name="Nunes C.C."/>
            <person name="Sailsbery J."/>
            <person name="Clay B."/>
            <person name="Brown D."/>
            <person name="John T."/>
            <person name="Oh Y."/>
            <person name="Young N."/>
            <person name="Fitzgerald M."/>
            <person name="Haas B.J."/>
            <person name="Zeng Q."/>
            <person name="Young S."/>
            <person name="Adiconis X."/>
            <person name="Fan L."/>
            <person name="Levin J.Z."/>
            <person name="Mitchell T.K."/>
            <person name="Okubara P.A."/>
            <person name="Farman M.L."/>
            <person name="Kohn L.M."/>
            <person name="Birren B."/>
            <person name="Ma L.-J."/>
            <person name="Dean R.A."/>
        </authorList>
    </citation>
    <scope>NUCLEOTIDE SEQUENCE</scope>
    <source>
        <strain evidence="3">R3-111a-1</strain>
    </source>
</reference>
<organism evidence="2">
    <name type="scientific">Gaeumannomyces tritici (strain R3-111a-1)</name>
    <name type="common">Wheat and barley take-all root rot fungus</name>
    <name type="synonym">Gaeumannomyces graminis var. tritici</name>
    <dbReference type="NCBI Taxonomy" id="644352"/>
    <lineage>
        <taxon>Eukaryota</taxon>
        <taxon>Fungi</taxon>
        <taxon>Dikarya</taxon>
        <taxon>Ascomycota</taxon>
        <taxon>Pezizomycotina</taxon>
        <taxon>Sordariomycetes</taxon>
        <taxon>Sordariomycetidae</taxon>
        <taxon>Magnaporthales</taxon>
        <taxon>Magnaporthaceae</taxon>
        <taxon>Gaeumannomyces</taxon>
    </lineage>
</organism>
<keyword evidence="4" id="KW-1185">Reference proteome</keyword>
<dbReference type="EnsemblFungi" id="EJT78881">
    <property type="protein sequence ID" value="EJT78881"/>
    <property type="gene ID" value="GGTG_03975"/>
</dbReference>
<dbReference type="AlphaFoldDB" id="J3NRS5"/>
<dbReference type="HOGENOM" id="CLU_1602818_0_0_1"/>
<dbReference type="RefSeq" id="XP_009220026.1">
    <property type="nucleotide sequence ID" value="XM_009221762.1"/>
</dbReference>
<dbReference type="EMBL" id="GL385396">
    <property type="protein sequence ID" value="EJT78881.1"/>
    <property type="molecule type" value="Genomic_DNA"/>
</dbReference>
<reference evidence="2" key="3">
    <citation type="submission" date="2010-09" db="EMBL/GenBank/DDBJ databases">
        <title>Annotation of Gaeumannomyces graminis var. tritici R3-111a-1.</title>
        <authorList>
            <consortium name="The Broad Institute Genome Sequencing Platform"/>
            <person name="Ma L.-J."/>
            <person name="Dead R."/>
            <person name="Young S.K."/>
            <person name="Zeng Q."/>
            <person name="Gargeya S."/>
            <person name="Fitzgerald M."/>
            <person name="Haas B."/>
            <person name="Abouelleil A."/>
            <person name="Alvarado L."/>
            <person name="Arachchi H.M."/>
            <person name="Berlin A."/>
            <person name="Brown A."/>
            <person name="Chapman S.B."/>
            <person name="Chen Z."/>
            <person name="Dunbar C."/>
            <person name="Freedman E."/>
            <person name="Gearin G."/>
            <person name="Gellesch M."/>
            <person name="Goldberg J."/>
            <person name="Griggs A."/>
            <person name="Gujja S."/>
            <person name="Heiman D."/>
            <person name="Howarth C."/>
            <person name="Larson L."/>
            <person name="Lui A."/>
            <person name="MacDonald P.J.P."/>
            <person name="Mehta T."/>
            <person name="Montmayeur A."/>
            <person name="Murphy C."/>
            <person name="Neiman D."/>
            <person name="Pearson M."/>
            <person name="Priest M."/>
            <person name="Roberts A."/>
            <person name="Saif S."/>
            <person name="Shea T."/>
            <person name="Shenoy N."/>
            <person name="Sisk P."/>
            <person name="Stolte C."/>
            <person name="Sykes S."/>
            <person name="Yandava C."/>
            <person name="Wortman J."/>
            <person name="Nusbaum C."/>
            <person name="Birren B."/>
        </authorList>
    </citation>
    <scope>NUCLEOTIDE SEQUENCE</scope>
    <source>
        <strain evidence="2">R3-111a-1</strain>
    </source>
</reference>
<evidence type="ECO:0000313" key="4">
    <source>
        <dbReference type="Proteomes" id="UP000006039"/>
    </source>
</evidence>
<reference evidence="2" key="2">
    <citation type="submission" date="2010-07" db="EMBL/GenBank/DDBJ databases">
        <authorList>
            <consortium name="The Broad Institute Genome Sequencing Platform"/>
            <consortium name="Broad Institute Genome Sequencing Center for Infectious Disease"/>
            <person name="Ma L.-J."/>
            <person name="Dead R."/>
            <person name="Young S."/>
            <person name="Zeng Q."/>
            <person name="Koehrsen M."/>
            <person name="Alvarado L."/>
            <person name="Berlin A."/>
            <person name="Chapman S.B."/>
            <person name="Chen Z."/>
            <person name="Freedman E."/>
            <person name="Gellesch M."/>
            <person name="Goldberg J."/>
            <person name="Griggs A."/>
            <person name="Gujja S."/>
            <person name="Heilman E.R."/>
            <person name="Heiman D."/>
            <person name="Hepburn T."/>
            <person name="Howarth C."/>
            <person name="Jen D."/>
            <person name="Larson L."/>
            <person name="Mehta T."/>
            <person name="Neiman D."/>
            <person name="Pearson M."/>
            <person name="Roberts A."/>
            <person name="Saif S."/>
            <person name="Shea T."/>
            <person name="Shenoy N."/>
            <person name="Sisk P."/>
            <person name="Stolte C."/>
            <person name="Sykes S."/>
            <person name="Walk T."/>
            <person name="White J."/>
            <person name="Yandava C."/>
            <person name="Haas B."/>
            <person name="Nusbaum C."/>
            <person name="Birren B."/>
        </authorList>
    </citation>
    <scope>NUCLEOTIDE SEQUENCE</scope>
    <source>
        <strain evidence="2">R3-111a-1</strain>
    </source>
</reference>
<accession>J3NRS5</accession>
<sequence length="166" mass="18397">MSEKTAVAQVVGRRWHGVESCMQSCRLSRAKMWVWIDSAVPVGKVPARGQRGGNGFLAGTSELWSAMLLRTGVSSHSFRHLRRTPYDRRTELQRARRQTSLATKVPEARPIGGPEVVLGNHSSWWAQGWEGRGLEAPHGTIEIRRSGMGAPLEASDEREQGKLTGR</sequence>
<dbReference type="Proteomes" id="UP000006039">
    <property type="component" value="Unassembled WGS sequence"/>
</dbReference>
<proteinExistence type="predicted"/>
<evidence type="ECO:0000313" key="3">
    <source>
        <dbReference type="EnsemblFungi" id="EJT78881"/>
    </source>
</evidence>
<name>J3NRS5_GAET3</name>
<gene>
    <name evidence="3" type="primary">20344433</name>
    <name evidence="2" type="ORF">GGTG_03975</name>
</gene>
<reference evidence="3" key="5">
    <citation type="submission" date="2018-04" db="UniProtKB">
        <authorList>
            <consortium name="EnsemblFungi"/>
        </authorList>
    </citation>
    <scope>IDENTIFICATION</scope>
    <source>
        <strain evidence="3">R3-111a-1</strain>
    </source>
</reference>
<protein>
    <submittedName>
        <fullName evidence="2 3">Uncharacterized protein</fullName>
    </submittedName>
</protein>
<dbReference type="VEuPathDB" id="FungiDB:GGTG_03975"/>
<feature type="compositionally biased region" description="Basic and acidic residues" evidence="1">
    <location>
        <begin position="155"/>
        <end position="166"/>
    </location>
</feature>
<dbReference type="GeneID" id="20344433"/>
<evidence type="ECO:0000313" key="2">
    <source>
        <dbReference type="EMBL" id="EJT78881.1"/>
    </source>
</evidence>
<feature type="region of interest" description="Disordered" evidence="1">
    <location>
        <begin position="146"/>
        <end position="166"/>
    </location>
</feature>